<dbReference type="EC" id="1.5.1.3" evidence="2"/>
<dbReference type="EMBL" id="UPTC01000089">
    <property type="protein sequence ID" value="VBB26311.1"/>
    <property type="molecule type" value="Genomic_DNA"/>
</dbReference>
<dbReference type="GO" id="GO:0004146">
    <property type="term" value="F:dihydrofolate reductase activity"/>
    <property type="evidence" value="ECO:0007669"/>
    <property type="project" value="UniProtKB-EC"/>
</dbReference>
<dbReference type="InterPro" id="IPR001796">
    <property type="entry name" value="DHFR_dom"/>
</dbReference>
<evidence type="ECO:0000256" key="6">
    <source>
        <dbReference type="ARBA" id="ARBA00048873"/>
    </source>
</evidence>
<accession>A0A498S6G6</accession>
<dbReference type="PANTHER" id="PTHR48069:SF3">
    <property type="entry name" value="DIHYDROFOLATE REDUCTASE"/>
    <property type="match status" value="1"/>
</dbReference>
<gene>
    <name evidence="8" type="ORF">NAV_LOCUS1141</name>
</gene>
<name>A0A498S6G6_ACAVI</name>
<evidence type="ECO:0000256" key="5">
    <source>
        <dbReference type="ARBA" id="ARBA00023002"/>
    </source>
</evidence>
<evidence type="ECO:0000313" key="9">
    <source>
        <dbReference type="Proteomes" id="UP000276991"/>
    </source>
</evidence>
<dbReference type="GO" id="GO:0046654">
    <property type="term" value="P:tetrahydrofolate biosynthetic process"/>
    <property type="evidence" value="ECO:0007669"/>
    <property type="project" value="UniProtKB-UniPathway"/>
</dbReference>
<sequence>MTRTIHMNLIVAVDDCGGIGRNGGLPWNLPAEMARFSKLTTLTRDSRKKNAVIMGRKMEEVTDENIIVARSFESAVNLLQDMENIETIWNIGGRELYITRVEGDFSADVFFPEVNYDRFIKCEESKEVQEEKSIKYRYETYTVKTDATA</sequence>
<dbReference type="InterPro" id="IPR024072">
    <property type="entry name" value="DHFR-like_dom_sf"/>
</dbReference>
<dbReference type="GO" id="GO:0006730">
    <property type="term" value="P:one-carbon metabolic process"/>
    <property type="evidence" value="ECO:0007669"/>
    <property type="project" value="UniProtKB-KW"/>
</dbReference>
<protein>
    <recommendedName>
        <fullName evidence="2">dihydrofolate reductase</fullName>
        <ecNumber evidence="2">1.5.1.3</ecNumber>
    </recommendedName>
</protein>
<dbReference type="Proteomes" id="UP000276991">
    <property type="component" value="Unassembled WGS sequence"/>
</dbReference>
<dbReference type="InterPro" id="IPR012259">
    <property type="entry name" value="DHFR"/>
</dbReference>
<evidence type="ECO:0000313" key="8">
    <source>
        <dbReference type="EMBL" id="VBB26311.1"/>
    </source>
</evidence>
<evidence type="ECO:0000256" key="1">
    <source>
        <dbReference type="ARBA" id="ARBA00004903"/>
    </source>
</evidence>
<dbReference type="GO" id="GO:0005739">
    <property type="term" value="C:mitochondrion"/>
    <property type="evidence" value="ECO:0007669"/>
    <property type="project" value="TreeGrafter"/>
</dbReference>
<proteinExistence type="predicted"/>
<feature type="domain" description="DHFR" evidence="7">
    <location>
        <begin position="7"/>
        <end position="141"/>
    </location>
</feature>
<dbReference type="InterPro" id="IPR017925">
    <property type="entry name" value="DHFR_CS"/>
</dbReference>
<evidence type="ECO:0000259" key="7">
    <source>
        <dbReference type="Pfam" id="PF00186"/>
    </source>
</evidence>
<dbReference type="AlphaFoldDB" id="A0A498S6G6"/>
<comment type="catalytic activity">
    <reaction evidence="6">
        <text>(6S)-5,6,7,8-tetrahydrofolate + NADP(+) = 7,8-dihydrofolate + NADPH + H(+)</text>
        <dbReference type="Rhea" id="RHEA:15009"/>
        <dbReference type="ChEBI" id="CHEBI:15378"/>
        <dbReference type="ChEBI" id="CHEBI:57451"/>
        <dbReference type="ChEBI" id="CHEBI:57453"/>
        <dbReference type="ChEBI" id="CHEBI:57783"/>
        <dbReference type="ChEBI" id="CHEBI:58349"/>
        <dbReference type="EC" id="1.5.1.3"/>
    </reaction>
</comment>
<dbReference type="GO" id="GO:0046655">
    <property type="term" value="P:folic acid metabolic process"/>
    <property type="evidence" value="ECO:0007669"/>
    <property type="project" value="TreeGrafter"/>
</dbReference>
<dbReference type="PROSITE" id="PS00075">
    <property type="entry name" value="DHFR_1"/>
    <property type="match status" value="1"/>
</dbReference>
<dbReference type="CDD" id="cd00209">
    <property type="entry name" value="DHFR"/>
    <property type="match status" value="1"/>
</dbReference>
<dbReference type="PANTHER" id="PTHR48069">
    <property type="entry name" value="DIHYDROFOLATE REDUCTASE"/>
    <property type="match status" value="1"/>
</dbReference>
<dbReference type="UniPathway" id="UPA00077">
    <property type="reaction ID" value="UER00158"/>
</dbReference>
<evidence type="ECO:0000256" key="3">
    <source>
        <dbReference type="ARBA" id="ARBA00022563"/>
    </source>
</evidence>
<evidence type="ECO:0000256" key="2">
    <source>
        <dbReference type="ARBA" id="ARBA00012856"/>
    </source>
</evidence>
<keyword evidence="5" id="KW-0560">Oxidoreductase</keyword>
<keyword evidence="4" id="KW-0521">NADP</keyword>
<dbReference type="Gene3D" id="3.40.430.10">
    <property type="entry name" value="Dihydrofolate Reductase, subunit A"/>
    <property type="match status" value="2"/>
</dbReference>
<organism evidence="8 9">
    <name type="scientific">Acanthocheilonema viteae</name>
    <name type="common">Filarial nematode worm</name>
    <name type="synonym">Dipetalonema viteae</name>
    <dbReference type="NCBI Taxonomy" id="6277"/>
    <lineage>
        <taxon>Eukaryota</taxon>
        <taxon>Metazoa</taxon>
        <taxon>Ecdysozoa</taxon>
        <taxon>Nematoda</taxon>
        <taxon>Chromadorea</taxon>
        <taxon>Rhabditida</taxon>
        <taxon>Spirurina</taxon>
        <taxon>Spiruromorpha</taxon>
        <taxon>Filarioidea</taxon>
        <taxon>Onchocercidae</taxon>
        <taxon>Acanthocheilonema</taxon>
    </lineage>
</organism>
<dbReference type="GO" id="GO:0050661">
    <property type="term" value="F:NADP binding"/>
    <property type="evidence" value="ECO:0007669"/>
    <property type="project" value="InterPro"/>
</dbReference>
<dbReference type="STRING" id="6277.A0A498S6G6"/>
<dbReference type="Pfam" id="PF00186">
    <property type="entry name" value="DHFR_1"/>
    <property type="match status" value="1"/>
</dbReference>
<dbReference type="OrthoDB" id="4664297at2759"/>
<keyword evidence="3" id="KW-0554">One-carbon metabolism</keyword>
<keyword evidence="9" id="KW-1185">Reference proteome</keyword>
<evidence type="ECO:0000256" key="4">
    <source>
        <dbReference type="ARBA" id="ARBA00022857"/>
    </source>
</evidence>
<dbReference type="GO" id="GO:0046452">
    <property type="term" value="P:dihydrofolate metabolic process"/>
    <property type="evidence" value="ECO:0007669"/>
    <property type="project" value="TreeGrafter"/>
</dbReference>
<reference evidence="8 9" key="1">
    <citation type="submission" date="2018-08" db="EMBL/GenBank/DDBJ databases">
        <authorList>
            <person name="Laetsch R D."/>
            <person name="Stevens L."/>
            <person name="Kumar S."/>
            <person name="Blaxter L. M."/>
        </authorList>
    </citation>
    <scope>NUCLEOTIDE SEQUENCE [LARGE SCALE GENOMIC DNA]</scope>
</reference>
<dbReference type="SUPFAM" id="SSF53597">
    <property type="entry name" value="Dihydrofolate reductase-like"/>
    <property type="match status" value="1"/>
</dbReference>
<comment type="pathway">
    <text evidence="1">Cofactor biosynthesis; tetrahydrofolate biosynthesis; 5,6,7,8-tetrahydrofolate from 7,8-dihydrofolate: step 1/1.</text>
</comment>